<feature type="region of interest" description="Disordered" evidence="1">
    <location>
        <begin position="81"/>
        <end position="117"/>
    </location>
</feature>
<protein>
    <submittedName>
        <fullName evidence="2">Uncharacterized protein</fullName>
    </submittedName>
</protein>
<name>A0AAP0K0R4_9MAGN</name>
<dbReference type="Proteomes" id="UP001420932">
    <property type="component" value="Unassembled WGS sequence"/>
</dbReference>
<sequence length="117" mass="11751">MRLRHQGPAAAQWTSDNGSWTRNCNDADGRAGRQWRRSAAARQRRRGSDAGSETAAQLRGRPGSGYAKAAEGGVISRRGGGAALAATSASDSGNAGKGQAAPASGSDGATVVSAVAR</sequence>
<feature type="compositionally biased region" description="Polar residues" evidence="1">
    <location>
        <begin position="12"/>
        <end position="24"/>
    </location>
</feature>
<keyword evidence="3" id="KW-1185">Reference proteome</keyword>
<proteinExistence type="predicted"/>
<dbReference type="EMBL" id="JBBNAF010000005">
    <property type="protein sequence ID" value="KAK9143329.1"/>
    <property type="molecule type" value="Genomic_DNA"/>
</dbReference>
<organism evidence="2 3">
    <name type="scientific">Stephania yunnanensis</name>
    <dbReference type="NCBI Taxonomy" id="152371"/>
    <lineage>
        <taxon>Eukaryota</taxon>
        <taxon>Viridiplantae</taxon>
        <taxon>Streptophyta</taxon>
        <taxon>Embryophyta</taxon>
        <taxon>Tracheophyta</taxon>
        <taxon>Spermatophyta</taxon>
        <taxon>Magnoliopsida</taxon>
        <taxon>Ranunculales</taxon>
        <taxon>Menispermaceae</taxon>
        <taxon>Menispermoideae</taxon>
        <taxon>Cissampelideae</taxon>
        <taxon>Stephania</taxon>
    </lineage>
</organism>
<reference evidence="2 3" key="1">
    <citation type="submission" date="2024-01" db="EMBL/GenBank/DDBJ databases">
        <title>Genome assemblies of Stephania.</title>
        <authorList>
            <person name="Yang L."/>
        </authorList>
    </citation>
    <scope>NUCLEOTIDE SEQUENCE [LARGE SCALE GENOMIC DNA]</scope>
    <source>
        <strain evidence="2">YNDBR</strain>
        <tissue evidence="2">Leaf</tissue>
    </source>
</reference>
<evidence type="ECO:0000256" key="1">
    <source>
        <dbReference type="SAM" id="MobiDB-lite"/>
    </source>
</evidence>
<gene>
    <name evidence="2" type="ORF">Syun_012729</name>
</gene>
<evidence type="ECO:0000313" key="2">
    <source>
        <dbReference type="EMBL" id="KAK9143329.1"/>
    </source>
</evidence>
<feature type="compositionally biased region" description="Low complexity" evidence="1">
    <location>
        <begin position="83"/>
        <end position="93"/>
    </location>
</feature>
<accession>A0AAP0K0R4</accession>
<dbReference type="AlphaFoldDB" id="A0AAP0K0R4"/>
<feature type="region of interest" description="Disordered" evidence="1">
    <location>
        <begin position="1"/>
        <end position="68"/>
    </location>
</feature>
<evidence type="ECO:0000313" key="3">
    <source>
        <dbReference type="Proteomes" id="UP001420932"/>
    </source>
</evidence>
<comment type="caution">
    <text evidence="2">The sequence shown here is derived from an EMBL/GenBank/DDBJ whole genome shotgun (WGS) entry which is preliminary data.</text>
</comment>